<protein>
    <submittedName>
        <fullName evidence="1">DsrE family protein</fullName>
    </submittedName>
</protein>
<comment type="caution">
    <text evidence="1">The sequence shown here is derived from an EMBL/GenBank/DDBJ whole genome shotgun (WGS) entry which is preliminary data.</text>
</comment>
<dbReference type="Proteomes" id="UP000717995">
    <property type="component" value="Unassembled WGS sequence"/>
</dbReference>
<dbReference type="Gene3D" id="3.40.1260.10">
    <property type="entry name" value="DsrEFH-like"/>
    <property type="match status" value="1"/>
</dbReference>
<evidence type="ECO:0000313" key="1">
    <source>
        <dbReference type="EMBL" id="MBM7061364.1"/>
    </source>
</evidence>
<gene>
    <name evidence="1" type="ORF">JQX08_11675</name>
</gene>
<dbReference type="SUPFAM" id="SSF75169">
    <property type="entry name" value="DsrEFH-like"/>
    <property type="match status" value="1"/>
</dbReference>
<keyword evidence="2" id="KW-1185">Reference proteome</keyword>
<dbReference type="InterPro" id="IPR027396">
    <property type="entry name" value="DsrEFH-like"/>
</dbReference>
<accession>A0ABS2IGB0</accession>
<dbReference type="Pfam" id="PF02635">
    <property type="entry name" value="DsrE"/>
    <property type="match status" value="1"/>
</dbReference>
<sequence length="162" mass="17271">MPPACCCTPSWAIARRPSSSAATHRGGGSPWCNWRRTLPRPTEPQCVLILVNSGPSTPARCAAPFYTATLLACMDAEVTLFLSGEGAQLARREVADSLRVIADGEPLLHFIQQAKQAGVRLLMCRAPGVLIDETALIDELDAISSGGELAQMILEADKVLSL</sequence>
<name>A0ABS2IGB0_9GAMM</name>
<organism evidence="1 2">
    <name type="scientific">Zestomonas insulae</name>
    <dbReference type="NCBI Taxonomy" id="2809017"/>
    <lineage>
        <taxon>Bacteria</taxon>
        <taxon>Pseudomonadati</taxon>
        <taxon>Pseudomonadota</taxon>
        <taxon>Gammaproteobacteria</taxon>
        <taxon>Pseudomonadales</taxon>
        <taxon>Pseudomonadaceae</taxon>
        <taxon>Zestomonas</taxon>
    </lineage>
</organism>
<dbReference type="EMBL" id="JAFEUP010000003">
    <property type="protein sequence ID" value="MBM7061364.1"/>
    <property type="molecule type" value="Genomic_DNA"/>
</dbReference>
<evidence type="ECO:0000313" key="2">
    <source>
        <dbReference type="Proteomes" id="UP000717995"/>
    </source>
</evidence>
<reference evidence="1 2" key="1">
    <citation type="submission" date="2021-02" db="EMBL/GenBank/DDBJ databases">
        <authorList>
            <person name="Lee D.-H."/>
        </authorList>
    </citation>
    <scope>NUCLEOTIDE SEQUENCE [LARGE SCALE GENOMIC DNA]</scope>
    <source>
        <strain evidence="1 2">UL073</strain>
    </source>
</reference>
<proteinExistence type="predicted"/>
<dbReference type="InterPro" id="IPR003787">
    <property type="entry name" value="Sulphur_relay_DsrE/F-like"/>
</dbReference>